<reference evidence="2" key="1">
    <citation type="submission" date="2022-10" db="EMBL/GenBank/DDBJ databases">
        <title>The WGS of Solirubrobacter ginsenosidimutans DSM 21036.</title>
        <authorList>
            <person name="Jiang Z."/>
        </authorList>
    </citation>
    <scope>NUCLEOTIDE SEQUENCE</scope>
    <source>
        <strain evidence="2">DSM 21036</strain>
    </source>
</reference>
<feature type="transmembrane region" description="Helical" evidence="1">
    <location>
        <begin position="44"/>
        <end position="63"/>
    </location>
</feature>
<organism evidence="2 3">
    <name type="scientific">Solirubrobacter ginsenosidimutans</name>
    <dbReference type="NCBI Taxonomy" id="490573"/>
    <lineage>
        <taxon>Bacteria</taxon>
        <taxon>Bacillati</taxon>
        <taxon>Actinomycetota</taxon>
        <taxon>Thermoleophilia</taxon>
        <taxon>Solirubrobacterales</taxon>
        <taxon>Solirubrobacteraceae</taxon>
        <taxon>Solirubrobacter</taxon>
    </lineage>
</organism>
<gene>
    <name evidence="2" type="ORF">OM076_21915</name>
</gene>
<dbReference type="AlphaFoldDB" id="A0A9X3S1Z0"/>
<proteinExistence type="predicted"/>
<evidence type="ECO:0000313" key="3">
    <source>
        <dbReference type="Proteomes" id="UP001149140"/>
    </source>
</evidence>
<keyword evidence="1" id="KW-0812">Transmembrane</keyword>
<accession>A0A9X3S1Z0</accession>
<keyword evidence="1" id="KW-1133">Transmembrane helix</keyword>
<dbReference type="EMBL" id="JAPDOD010000021">
    <property type="protein sequence ID" value="MDA0162944.1"/>
    <property type="molecule type" value="Genomic_DNA"/>
</dbReference>
<sequence length="240" mass="26108">MLEYCDRAMTGERPHRRRELMVPYEQPYRHVLGTTWRHQRDLRLATTLAGLLWLAGATGVALGVEELGIGAGLGAFLGSIAILLWLAAIARTSWRMTRSWDRSSELGEVRACRPQAGSEDLELAHDEFAVTVEDDGHLVTWRFRPLSISEHPAEDETEIPGRPRYAASPVGETTFDPLDTAQAAEQLVAAQTRAAERESASAAAAHATLAADSDLAALVAETRATAAALREATGQRSGRR</sequence>
<dbReference type="RefSeq" id="WP_270042184.1">
    <property type="nucleotide sequence ID" value="NZ_JAPDOD010000021.1"/>
</dbReference>
<evidence type="ECO:0000256" key="1">
    <source>
        <dbReference type="SAM" id="Phobius"/>
    </source>
</evidence>
<protein>
    <submittedName>
        <fullName evidence="2">Uncharacterized protein</fullName>
    </submittedName>
</protein>
<evidence type="ECO:0000313" key="2">
    <source>
        <dbReference type="EMBL" id="MDA0162944.1"/>
    </source>
</evidence>
<keyword evidence="1" id="KW-0472">Membrane</keyword>
<feature type="transmembrane region" description="Helical" evidence="1">
    <location>
        <begin position="69"/>
        <end position="90"/>
    </location>
</feature>
<comment type="caution">
    <text evidence="2">The sequence shown here is derived from an EMBL/GenBank/DDBJ whole genome shotgun (WGS) entry which is preliminary data.</text>
</comment>
<keyword evidence="3" id="KW-1185">Reference proteome</keyword>
<dbReference type="Proteomes" id="UP001149140">
    <property type="component" value="Unassembled WGS sequence"/>
</dbReference>
<name>A0A9X3S1Z0_9ACTN</name>